<proteinExistence type="predicted"/>
<keyword evidence="3" id="KW-1185">Reference proteome</keyword>
<name>A0A395HBM1_9EURO</name>
<reference evidence="2 3" key="1">
    <citation type="submission" date="2018-02" db="EMBL/GenBank/DDBJ databases">
        <title>The genomes of Aspergillus section Nigri reveals drivers in fungal speciation.</title>
        <authorList>
            <consortium name="DOE Joint Genome Institute"/>
            <person name="Vesth T.C."/>
            <person name="Nybo J."/>
            <person name="Theobald S."/>
            <person name="Brandl J."/>
            <person name="Frisvad J.C."/>
            <person name="Nielsen K.F."/>
            <person name="Lyhne E.K."/>
            <person name="Kogle M.E."/>
            <person name="Kuo A."/>
            <person name="Riley R."/>
            <person name="Clum A."/>
            <person name="Nolan M."/>
            <person name="Lipzen A."/>
            <person name="Salamov A."/>
            <person name="Henrissat B."/>
            <person name="Wiebenga A."/>
            <person name="De vries R.P."/>
            <person name="Grigoriev I.V."/>
            <person name="Mortensen U.H."/>
            <person name="Andersen M.R."/>
            <person name="Baker S.E."/>
        </authorList>
    </citation>
    <scope>NUCLEOTIDE SEQUENCE [LARGE SCALE GENOMIC DNA]</scope>
    <source>
        <strain evidence="2 3">CBS 121593</strain>
    </source>
</reference>
<dbReference type="GeneID" id="37219083"/>
<dbReference type="RefSeq" id="XP_025578852.1">
    <property type="nucleotide sequence ID" value="XM_025714218.1"/>
</dbReference>
<dbReference type="VEuPathDB" id="FungiDB:BO80DRAFT_202417"/>
<sequence>MPVSGYHPPRAAGPDPDPLGHRRVHPGEISTKLAVPARTIQQIIHKAKVRGYNPQVDFRIRKETY</sequence>
<dbReference type="Proteomes" id="UP000249402">
    <property type="component" value="Unassembled WGS sequence"/>
</dbReference>
<evidence type="ECO:0000313" key="2">
    <source>
        <dbReference type="EMBL" id="RAL04525.1"/>
    </source>
</evidence>
<accession>A0A395HBM1</accession>
<protein>
    <submittedName>
        <fullName evidence="2">Uncharacterized protein</fullName>
    </submittedName>
</protein>
<organism evidence="2 3">
    <name type="scientific">Aspergillus ibericus CBS 121593</name>
    <dbReference type="NCBI Taxonomy" id="1448316"/>
    <lineage>
        <taxon>Eukaryota</taxon>
        <taxon>Fungi</taxon>
        <taxon>Dikarya</taxon>
        <taxon>Ascomycota</taxon>
        <taxon>Pezizomycotina</taxon>
        <taxon>Eurotiomycetes</taxon>
        <taxon>Eurotiomycetidae</taxon>
        <taxon>Eurotiales</taxon>
        <taxon>Aspergillaceae</taxon>
        <taxon>Aspergillus</taxon>
        <taxon>Aspergillus subgen. Circumdati</taxon>
    </lineage>
</organism>
<feature type="region of interest" description="Disordered" evidence="1">
    <location>
        <begin position="1"/>
        <end position="28"/>
    </location>
</feature>
<evidence type="ECO:0000256" key="1">
    <source>
        <dbReference type="SAM" id="MobiDB-lite"/>
    </source>
</evidence>
<dbReference type="OrthoDB" id="5415741at2759"/>
<gene>
    <name evidence="2" type="ORF">BO80DRAFT_202417</name>
</gene>
<evidence type="ECO:0000313" key="3">
    <source>
        <dbReference type="Proteomes" id="UP000249402"/>
    </source>
</evidence>
<dbReference type="AlphaFoldDB" id="A0A395HBM1"/>
<dbReference type="EMBL" id="KZ824423">
    <property type="protein sequence ID" value="RAL04525.1"/>
    <property type="molecule type" value="Genomic_DNA"/>
</dbReference>